<accession>A0A6P0UM35</accession>
<dbReference type="PIRSF" id="PIRSF004491">
    <property type="entry name" value="FAD_Synth"/>
    <property type="match status" value="1"/>
</dbReference>
<evidence type="ECO:0000256" key="1">
    <source>
        <dbReference type="ARBA" id="ARBA00002121"/>
    </source>
</evidence>
<dbReference type="RefSeq" id="WP_163605915.1">
    <property type="nucleotide sequence ID" value="NZ_JAABOO010000001.1"/>
</dbReference>
<evidence type="ECO:0000256" key="4">
    <source>
        <dbReference type="ARBA" id="ARBA00022630"/>
    </source>
</evidence>
<evidence type="ECO:0000256" key="7">
    <source>
        <dbReference type="ARBA" id="ARBA00022695"/>
    </source>
</evidence>
<keyword evidence="6 15" id="KW-0808">Transferase</keyword>
<evidence type="ECO:0000256" key="6">
    <source>
        <dbReference type="ARBA" id="ARBA00022679"/>
    </source>
</evidence>
<evidence type="ECO:0000313" key="17">
    <source>
        <dbReference type="EMBL" id="NER12909.1"/>
    </source>
</evidence>
<dbReference type="SMART" id="SM00904">
    <property type="entry name" value="Flavokinase"/>
    <property type="match status" value="1"/>
</dbReference>
<name>A0A6P0UM35_9FLAO</name>
<evidence type="ECO:0000256" key="14">
    <source>
        <dbReference type="ARBA" id="ARBA00049494"/>
    </source>
</evidence>
<organism evidence="17 18">
    <name type="scientific">Leptobacterium flavescens</name>
    <dbReference type="NCBI Taxonomy" id="472055"/>
    <lineage>
        <taxon>Bacteria</taxon>
        <taxon>Pseudomonadati</taxon>
        <taxon>Bacteroidota</taxon>
        <taxon>Flavobacteriia</taxon>
        <taxon>Flavobacteriales</taxon>
        <taxon>Flavobacteriaceae</taxon>
        <taxon>Leptobacterium</taxon>
    </lineage>
</organism>
<comment type="pathway">
    <text evidence="2 15">Cofactor biosynthesis; FAD biosynthesis; FAD from FMN: step 1/1.</text>
</comment>
<dbReference type="GO" id="GO:0009398">
    <property type="term" value="P:FMN biosynthetic process"/>
    <property type="evidence" value="ECO:0007669"/>
    <property type="project" value="UniProtKB-UniRule"/>
</dbReference>
<dbReference type="InterPro" id="IPR002606">
    <property type="entry name" value="Riboflavin_kinase_bac"/>
</dbReference>
<dbReference type="SUPFAM" id="SSF82114">
    <property type="entry name" value="Riboflavin kinase-like"/>
    <property type="match status" value="1"/>
</dbReference>
<evidence type="ECO:0000256" key="13">
    <source>
        <dbReference type="ARBA" id="ARBA00047880"/>
    </source>
</evidence>
<evidence type="ECO:0000256" key="5">
    <source>
        <dbReference type="ARBA" id="ARBA00022643"/>
    </source>
</evidence>
<keyword evidence="7 15" id="KW-0548">Nucleotidyltransferase</keyword>
<dbReference type="InterPro" id="IPR015864">
    <property type="entry name" value="FAD_synthase"/>
</dbReference>
<dbReference type="Proteomes" id="UP000468581">
    <property type="component" value="Unassembled WGS sequence"/>
</dbReference>
<dbReference type="GO" id="GO:0003919">
    <property type="term" value="F:FMN adenylyltransferase activity"/>
    <property type="evidence" value="ECO:0007669"/>
    <property type="project" value="UniProtKB-UniRule"/>
</dbReference>
<evidence type="ECO:0000256" key="10">
    <source>
        <dbReference type="ARBA" id="ARBA00022827"/>
    </source>
</evidence>
<keyword evidence="18" id="KW-1185">Reference proteome</keyword>
<dbReference type="CDD" id="cd02064">
    <property type="entry name" value="FAD_synthetase_N"/>
    <property type="match status" value="1"/>
</dbReference>
<dbReference type="Pfam" id="PF01687">
    <property type="entry name" value="Flavokinase"/>
    <property type="match status" value="1"/>
</dbReference>
<dbReference type="GO" id="GO:0005524">
    <property type="term" value="F:ATP binding"/>
    <property type="evidence" value="ECO:0007669"/>
    <property type="project" value="UniProtKB-UniRule"/>
</dbReference>
<keyword evidence="5 15" id="KW-0288">FMN</keyword>
<dbReference type="NCBIfam" id="NF004160">
    <property type="entry name" value="PRK05627.1-3"/>
    <property type="match status" value="1"/>
</dbReference>
<dbReference type="EMBL" id="JAABOO010000001">
    <property type="protein sequence ID" value="NER12909.1"/>
    <property type="molecule type" value="Genomic_DNA"/>
</dbReference>
<proteinExistence type="inferred from homology"/>
<evidence type="ECO:0000256" key="11">
    <source>
        <dbReference type="ARBA" id="ARBA00022840"/>
    </source>
</evidence>
<dbReference type="NCBIfam" id="NF004162">
    <property type="entry name" value="PRK05627.1-5"/>
    <property type="match status" value="1"/>
</dbReference>
<sequence>MITFENIEQFNSQEPTVVTIGTFDGVHVGHRKIINRLTASAKANNLKSTILTFFPHPRMVLQQNTDLKLITTLSEKKSILEKTGLDQLFVHPFTREFSRLSALEFVRDILVEKLNAKKVIIGYDHRFGRNRTATIKDLIEFGSLFNFEVEQISAEEIDEVSISSTKIRNALNEGDIHTANTYLGYEFMLNGTIVKGKGLGRQIEFPTANLQIEENYKLIPKNGVYVVRSSIENRTIYGMMNIGVNPTVNGTQRTIEVHFFNLEKDLYGQQFQIDLLTRLRDETRFDSLDALREQLKKDKKNALAHIEKREI</sequence>
<evidence type="ECO:0000256" key="3">
    <source>
        <dbReference type="ARBA" id="ARBA00005201"/>
    </source>
</evidence>
<dbReference type="Gene3D" id="2.40.30.30">
    <property type="entry name" value="Riboflavin kinase-like"/>
    <property type="match status" value="1"/>
</dbReference>
<keyword evidence="11 15" id="KW-0067">ATP-binding</keyword>
<dbReference type="GO" id="GO:0008531">
    <property type="term" value="F:riboflavin kinase activity"/>
    <property type="evidence" value="ECO:0007669"/>
    <property type="project" value="UniProtKB-UniRule"/>
</dbReference>
<comment type="function">
    <text evidence="1">Catalyzes the phosphorylation of riboflavin to FMN followed by the adenylation of FMN to FAD.</text>
</comment>
<reference evidence="17 18" key="1">
    <citation type="submission" date="2020-01" db="EMBL/GenBank/DDBJ databases">
        <title>Leptobacterium flavescens.</title>
        <authorList>
            <person name="Wang G."/>
        </authorList>
    </citation>
    <scope>NUCLEOTIDE SEQUENCE [LARGE SCALE GENOMIC DNA]</scope>
    <source>
        <strain evidence="17 18">KCTC 22160</strain>
    </source>
</reference>
<protein>
    <recommendedName>
        <fullName evidence="15">Riboflavin biosynthesis protein</fullName>
    </recommendedName>
    <domain>
        <recommendedName>
            <fullName evidence="15">Riboflavin kinase</fullName>
            <ecNumber evidence="15">2.7.1.26</ecNumber>
        </recommendedName>
        <alternativeName>
            <fullName evidence="15">Flavokinase</fullName>
        </alternativeName>
    </domain>
    <domain>
        <recommendedName>
            <fullName evidence="15">FMN adenylyltransferase</fullName>
            <ecNumber evidence="15">2.7.7.2</ecNumber>
        </recommendedName>
        <alternativeName>
            <fullName evidence="15">FAD pyrophosphorylase</fullName>
        </alternativeName>
        <alternativeName>
            <fullName evidence="15">FAD synthase</fullName>
        </alternativeName>
    </domain>
</protein>
<comment type="similarity">
    <text evidence="15">Belongs to the ribF family.</text>
</comment>
<dbReference type="FunFam" id="3.40.50.620:FF:000021">
    <property type="entry name" value="Riboflavin biosynthesis protein"/>
    <property type="match status" value="1"/>
</dbReference>
<dbReference type="SUPFAM" id="SSF52374">
    <property type="entry name" value="Nucleotidylyl transferase"/>
    <property type="match status" value="1"/>
</dbReference>
<dbReference type="Pfam" id="PF06574">
    <property type="entry name" value="FAD_syn"/>
    <property type="match status" value="1"/>
</dbReference>
<comment type="catalytic activity">
    <reaction evidence="14 15">
        <text>FMN + ATP + H(+) = FAD + diphosphate</text>
        <dbReference type="Rhea" id="RHEA:17237"/>
        <dbReference type="ChEBI" id="CHEBI:15378"/>
        <dbReference type="ChEBI" id="CHEBI:30616"/>
        <dbReference type="ChEBI" id="CHEBI:33019"/>
        <dbReference type="ChEBI" id="CHEBI:57692"/>
        <dbReference type="ChEBI" id="CHEBI:58210"/>
        <dbReference type="EC" id="2.7.7.2"/>
    </reaction>
</comment>
<dbReference type="PANTHER" id="PTHR22749">
    <property type="entry name" value="RIBOFLAVIN KINASE/FMN ADENYLYLTRANSFERASE"/>
    <property type="match status" value="1"/>
</dbReference>
<dbReference type="InterPro" id="IPR023465">
    <property type="entry name" value="Riboflavin_kinase_dom_sf"/>
</dbReference>
<keyword evidence="4 15" id="KW-0285">Flavoprotein</keyword>
<dbReference type="EC" id="2.7.1.26" evidence="15"/>
<evidence type="ECO:0000313" key="18">
    <source>
        <dbReference type="Proteomes" id="UP000468581"/>
    </source>
</evidence>
<dbReference type="InterPro" id="IPR023468">
    <property type="entry name" value="Riboflavin_kinase"/>
</dbReference>
<evidence type="ECO:0000256" key="12">
    <source>
        <dbReference type="ARBA" id="ARBA00023268"/>
    </source>
</evidence>
<dbReference type="GO" id="GO:0009231">
    <property type="term" value="P:riboflavin biosynthetic process"/>
    <property type="evidence" value="ECO:0007669"/>
    <property type="project" value="InterPro"/>
</dbReference>
<dbReference type="AlphaFoldDB" id="A0A6P0UM35"/>
<evidence type="ECO:0000256" key="8">
    <source>
        <dbReference type="ARBA" id="ARBA00022741"/>
    </source>
</evidence>
<dbReference type="UniPathway" id="UPA00276">
    <property type="reaction ID" value="UER00406"/>
</dbReference>
<comment type="caution">
    <text evidence="17">The sequence shown here is derived from an EMBL/GenBank/DDBJ whole genome shotgun (WGS) entry which is preliminary data.</text>
</comment>
<comment type="pathway">
    <text evidence="3 15">Cofactor biosynthesis; FMN biosynthesis; FMN from riboflavin (ATP route): step 1/1.</text>
</comment>
<dbReference type="Gene3D" id="3.40.50.620">
    <property type="entry name" value="HUPs"/>
    <property type="match status" value="1"/>
</dbReference>
<evidence type="ECO:0000256" key="2">
    <source>
        <dbReference type="ARBA" id="ARBA00004726"/>
    </source>
</evidence>
<evidence type="ECO:0000256" key="15">
    <source>
        <dbReference type="PIRNR" id="PIRNR004491"/>
    </source>
</evidence>
<feature type="domain" description="Riboflavin kinase" evidence="16">
    <location>
        <begin position="182"/>
        <end position="307"/>
    </location>
</feature>
<keyword evidence="12" id="KW-0511">Multifunctional enzyme</keyword>
<comment type="catalytic activity">
    <reaction evidence="13 15">
        <text>riboflavin + ATP = FMN + ADP + H(+)</text>
        <dbReference type="Rhea" id="RHEA:14357"/>
        <dbReference type="ChEBI" id="CHEBI:15378"/>
        <dbReference type="ChEBI" id="CHEBI:30616"/>
        <dbReference type="ChEBI" id="CHEBI:57986"/>
        <dbReference type="ChEBI" id="CHEBI:58210"/>
        <dbReference type="ChEBI" id="CHEBI:456216"/>
        <dbReference type="EC" id="2.7.1.26"/>
    </reaction>
</comment>
<dbReference type="InterPro" id="IPR014729">
    <property type="entry name" value="Rossmann-like_a/b/a_fold"/>
</dbReference>
<dbReference type="EC" id="2.7.7.2" evidence="15"/>
<keyword evidence="9 15" id="KW-0418">Kinase</keyword>
<gene>
    <name evidence="17" type="ORF">GWK08_05630</name>
</gene>
<dbReference type="UniPathway" id="UPA00277">
    <property type="reaction ID" value="UER00407"/>
</dbReference>
<dbReference type="InterPro" id="IPR015865">
    <property type="entry name" value="Riboflavin_kinase_bac/euk"/>
</dbReference>
<dbReference type="GO" id="GO:0006747">
    <property type="term" value="P:FAD biosynthetic process"/>
    <property type="evidence" value="ECO:0007669"/>
    <property type="project" value="UniProtKB-UniRule"/>
</dbReference>
<dbReference type="NCBIfam" id="TIGR00083">
    <property type="entry name" value="ribF"/>
    <property type="match status" value="1"/>
</dbReference>
<keyword evidence="10 15" id="KW-0274">FAD</keyword>
<dbReference type="PANTHER" id="PTHR22749:SF6">
    <property type="entry name" value="RIBOFLAVIN KINASE"/>
    <property type="match status" value="1"/>
</dbReference>
<evidence type="ECO:0000256" key="9">
    <source>
        <dbReference type="ARBA" id="ARBA00022777"/>
    </source>
</evidence>
<evidence type="ECO:0000259" key="16">
    <source>
        <dbReference type="SMART" id="SM00904"/>
    </source>
</evidence>
<keyword evidence="8 15" id="KW-0547">Nucleotide-binding</keyword>